<accession>A0A6G0HVD5</accession>
<protein>
    <submittedName>
        <fullName evidence="2">Uncharacterized protein</fullName>
    </submittedName>
</protein>
<name>A0A6G0HVD5_LARCR</name>
<feature type="region of interest" description="Disordered" evidence="1">
    <location>
        <begin position="86"/>
        <end position="105"/>
    </location>
</feature>
<comment type="caution">
    <text evidence="2">The sequence shown here is derived from an EMBL/GenBank/DDBJ whole genome shotgun (WGS) entry which is preliminary data.</text>
</comment>
<keyword evidence="3" id="KW-1185">Reference proteome</keyword>
<evidence type="ECO:0000256" key="1">
    <source>
        <dbReference type="SAM" id="MobiDB-lite"/>
    </source>
</evidence>
<evidence type="ECO:0000313" key="2">
    <source>
        <dbReference type="EMBL" id="KAE8283228.1"/>
    </source>
</evidence>
<evidence type="ECO:0000313" key="3">
    <source>
        <dbReference type="Proteomes" id="UP000424527"/>
    </source>
</evidence>
<gene>
    <name evidence="2" type="ORF">D5F01_LYC18629</name>
</gene>
<reference evidence="2 3" key="1">
    <citation type="submission" date="2019-07" db="EMBL/GenBank/DDBJ databases">
        <title>Chromosome genome assembly for large yellow croaker.</title>
        <authorList>
            <person name="Xiao S."/>
        </authorList>
    </citation>
    <scope>NUCLEOTIDE SEQUENCE [LARGE SCALE GENOMIC DNA]</scope>
    <source>
        <strain evidence="2">JMULYC20181020</strain>
        <tissue evidence="2">Muscle</tissue>
    </source>
</reference>
<sequence>MSNWEQRCSVRVSVPSASEPIRIWKPDCFLSQKVWRNEEWGGHWEVVAGPSSPQLIPGFIMNPEELYWEMPRQQAIAFDLQIAGRGGRTRGGQSHGVPQDTVSPLPSHVKPHHLPLYPMHPNLHSCFDFQPKQTANPLAAAVAVPMVTAYKGTALALMIQICRDRQRGQFRASREIWMQAELSAGHWA</sequence>
<dbReference type="AlphaFoldDB" id="A0A6G0HVD5"/>
<dbReference type="EMBL" id="REGW02000018">
    <property type="protein sequence ID" value="KAE8283228.1"/>
    <property type="molecule type" value="Genomic_DNA"/>
</dbReference>
<organism evidence="2 3">
    <name type="scientific">Larimichthys crocea</name>
    <name type="common">Large yellow croaker</name>
    <name type="synonym">Pseudosciaena crocea</name>
    <dbReference type="NCBI Taxonomy" id="215358"/>
    <lineage>
        <taxon>Eukaryota</taxon>
        <taxon>Metazoa</taxon>
        <taxon>Chordata</taxon>
        <taxon>Craniata</taxon>
        <taxon>Vertebrata</taxon>
        <taxon>Euteleostomi</taxon>
        <taxon>Actinopterygii</taxon>
        <taxon>Neopterygii</taxon>
        <taxon>Teleostei</taxon>
        <taxon>Neoteleostei</taxon>
        <taxon>Acanthomorphata</taxon>
        <taxon>Eupercaria</taxon>
        <taxon>Sciaenidae</taxon>
        <taxon>Larimichthys</taxon>
    </lineage>
</organism>
<dbReference type="Proteomes" id="UP000424527">
    <property type="component" value="Unassembled WGS sequence"/>
</dbReference>
<proteinExistence type="predicted"/>